<feature type="region of interest" description="Disordered" evidence="1">
    <location>
        <begin position="82"/>
        <end position="115"/>
    </location>
</feature>
<dbReference type="EMBL" id="ATLV01013429">
    <property type="status" value="NOT_ANNOTATED_CDS"/>
    <property type="molecule type" value="Genomic_DNA"/>
</dbReference>
<evidence type="ECO:0000256" key="1">
    <source>
        <dbReference type="SAM" id="MobiDB-lite"/>
    </source>
</evidence>
<gene>
    <name evidence="2" type="ORF">ZHAS_00005151</name>
</gene>
<dbReference type="VEuPathDB" id="VectorBase:ASIC005151"/>
<evidence type="ECO:0000313" key="4">
    <source>
        <dbReference type="Proteomes" id="UP000030765"/>
    </source>
</evidence>
<proteinExistence type="predicted"/>
<dbReference type="AlphaFoldDB" id="A0A084VJ34"/>
<reference evidence="3" key="2">
    <citation type="submission" date="2020-05" db="UniProtKB">
        <authorList>
            <consortium name="EnsemblMetazoa"/>
        </authorList>
    </citation>
    <scope>IDENTIFICATION</scope>
</reference>
<reference evidence="2 4" key="1">
    <citation type="journal article" date="2014" name="BMC Genomics">
        <title>Genome sequence of Anopheles sinensis provides insight into genetics basis of mosquito competence for malaria parasites.</title>
        <authorList>
            <person name="Zhou D."/>
            <person name="Zhang D."/>
            <person name="Ding G."/>
            <person name="Shi L."/>
            <person name="Hou Q."/>
            <person name="Ye Y."/>
            <person name="Xu Y."/>
            <person name="Zhou H."/>
            <person name="Xiong C."/>
            <person name="Li S."/>
            <person name="Yu J."/>
            <person name="Hong S."/>
            <person name="Yu X."/>
            <person name="Zou P."/>
            <person name="Chen C."/>
            <person name="Chang X."/>
            <person name="Wang W."/>
            <person name="Lv Y."/>
            <person name="Sun Y."/>
            <person name="Ma L."/>
            <person name="Shen B."/>
            <person name="Zhu C."/>
        </authorList>
    </citation>
    <scope>NUCLEOTIDE SEQUENCE [LARGE SCALE GENOMIC DNA]</scope>
</reference>
<keyword evidence="4" id="KW-1185">Reference proteome</keyword>
<dbReference type="EMBL" id="KE524855">
    <property type="protein sequence ID" value="KFB37978.1"/>
    <property type="molecule type" value="Genomic_DNA"/>
</dbReference>
<evidence type="ECO:0000313" key="3">
    <source>
        <dbReference type="EnsemblMetazoa" id="ASIC005151-PA"/>
    </source>
</evidence>
<sequence>MVTQILGTLLGHPAGRPGFLMSEQSSKFVPAPYIPFADCDPVAATVMYSNWSWSKYVNTPKNIQSSHFWNASRFAKSRAKRFEGEPLTDGSAHSSVPLQAFPAGSPTPTERDHKY</sequence>
<dbReference type="Proteomes" id="UP000030765">
    <property type="component" value="Unassembled WGS sequence"/>
</dbReference>
<organism evidence="2">
    <name type="scientific">Anopheles sinensis</name>
    <name type="common">Mosquito</name>
    <dbReference type="NCBI Taxonomy" id="74873"/>
    <lineage>
        <taxon>Eukaryota</taxon>
        <taxon>Metazoa</taxon>
        <taxon>Ecdysozoa</taxon>
        <taxon>Arthropoda</taxon>
        <taxon>Hexapoda</taxon>
        <taxon>Insecta</taxon>
        <taxon>Pterygota</taxon>
        <taxon>Neoptera</taxon>
        <taxon>Endopterygota</taxon>
        <taxon>Diptera</taxon>
        <taxon>Nematocera</taxon>
        <taxon>Culicoidea</taxon>
        <taxon>Culicidae</taxon>
        <taxon>Anophelinae</taxon>
        <taxon>Anopheles</taxon>
    </lineage>
</organism>
<protein>
    <submittedName>
        <fullName evidence="2 3">Uncharacterized protein</fullName>
    </submittedName>
</protein>
<evidence type="ECO:0000313" key="2">
    <source>
        <dbReference type="EMBL" id="KFB37978.1"/>
    </source>
</evidence>
<accession>A0A084VJ34</accession>
<dbReference type="EnsemblMetazoa" id="ASIC005151-RA">
    <property type="protein sequence ID" value="ASIC005151-PA"/>
    <property type="gene ID" value="ASIC005151"/>
</dbReference>
<name>A0A084VJ34_ANOSI</name>